<reference evidence="3" key="2">
    <citation type="submission" date="2024-04" db="EMBL/GenBank/DDBJ databases">
        <authorList>
            <person name="Chen Y."/>
            <person name="Shah S."/>
            <person name="Dougan E. K."/>
            <person name="Thang M."/>
            <person name="Chan C."/>
        </authorList>
    </citation>
    <scope>NUCLEOTIDE SEQUENCE [LARGE SCALE GENOMIC DNA]</scope>
</reference>
<dbReference type="EMBL" id="CAMXCT010000835">
    <property type="protein sequence ID" value="CAI3983777.1"/>
    <property type="molecule type" value="Genomic_DNA"/>
</dbReference>
<feature type="region of interest" description="Disordered" evidence="1">
    <location>
        <begin position="150"/>
        <end position="177"/>
    </location>
</feature>
<organism evidence="2">
    <name type="scientific">Cladocopium goreaui</name>
    <dbReference type="NCBI Taxonomy" id="2562237"/>
    <lineage>
        <taxon>Eukaryota</taxon>
        <taxon>Sar</taxon>
        <taxon>Alveolata</taxon>
        <taxon>Dinophyceae</taxon>
        <taxon>Suessiales</taxon>
        <taxon>Symbiodiniaceae</taxon>
        <taxon>Cladocopium</taxon>
    </lineage>
</organism>
<reference evidence="2" key="1">
    <citation type="submission" date="2022-10" db="EMBL/GenBank/DDBJ databases">
        <authorList>
            <person name="Chen Y."/>
            <person name="Dougan E. K."/>
            <person name="Chan C."/>
            <person name="Rhodes N."/>
            <person name="Thang M."/>
        </authorList>
    </citation>
    <scope>NUCLEOTIDE SEQUENCE</scope>
</reference>
<proteinExistence type="predicted"/>
<gene>
    <name evidence="2" type="ORF">C1SCF055_LOCUS11361</name>
</gene>
<feature type="compositionally biased region" description="Low complexity" evidence="1">
    <location>
        <begin position="106"/>
        <end position="118"/>
    </location>
</feature>
<feature type="region of interest" description="Disordered" evidence="1">
    <location>
        <begin position="100"/>
        <end position="135"/>
    </location>
</feature>
<feature type="region of interest" description="Disordered" evidence="1">
    <location>
        <begin position="351"/>
        <end position="385"/>
    </location>
</feature>
<feature type="region of interest" description="Disordered" evidence="1">
    <location>
        <begin position="486"/>
        <end position="551"/>
    </location>
</feature>
<dbReference type="Proteomes" id="UP001152797">
    <property type="component" value="Unassembled WGS sequence"/>
</dbReference>
<protein>
    <submittedName>
        <fullName evidence="4">E3 ubiquitin-protein ligase HERC1</fullName>
    </submittedName>
</protein>
<evidence type="ECO:0000313" key="2">
    <source>
        <dbReference type="EMBL" id="CAI3983777.1"/>
    </source>
</evidence>
<feature type="region of interest" description="Disordered" evidence="1">
    <location>
        <begin position="189"/>
        <end position="217"/>
    </location>
</feature>
<sequence length="1171" mass="130920">MSPDEISLVLRLAVVLAMQSSFGVLVAMLAPPCSTWISVPSGDVDAFVGWELAQKNSFGGYADSHKQAYPSRSLQLLVHSRAWRHNSELETLVKQGALPPAVKGIPSPQQSLSASASAEVPTGFPETQRDNDSDEEFISNKKTVVSNVYAPQGLVTPQQPRPKPSPTSAPQVARIPVLSESERKAIMAEPNRLPNPDSPNASPGTISNSDGTIQSYPGTHVEAEPFEADWDEIPDISDALAPRFKTHEHHLTPEAIRSRSKRIFTKRADGSKKVTIEGEFVTQATMESWGWSEQRIEAVKKHCRSQPKKLLRRDTYQQITLFYVEKAVKGSYKQASRVEVTKRARLHEKGIGGMSLSHEGPFADGQEGNDDVDLTKSDDDTNDDAGIKLRKQLGIPEADPDALPSASLNKTALAKRISKVAAFKVKFVAPQDGQLTEVQTRLAAALSASVTSLEEIHTEISNAYSKGVVQGFKREEEEDLKKLVDKAMTRPFQPKQTSAEPKAKAKAHGKAKPKPKPQSRRAAKEEHRSPDHSKGQGKGAKHRPEPPGETAHNYAEVLADGAPAATLSHFAAVAREEVQPGLSGERSRKNASRDAHYFINKWGLTWKIPLSYVDVEHDGETVKFAYIKPLDFLNYLTQKAPELLMGGCPNLDDGQAQLESFWKAYSHIHPTHCLFKEQKSERSLSNTFALAIHGDEGRGLKRGNTTILMMETCVGLDTWANWVNKKGASTCEDCSLDEPARKRLRLDHSAPASAMNPACYQTTNLKQHSFLTKFVLAALPKKNKELVDAVLTEIVRDFNILFETGFCSGGRRWFGACTGSKGDLKWVQRIAELERSFGSQISIGKPMCHECMAGTPELPFEDSTHEPLWGPTCYTVRPFSVKPILCHIPFEYEGGDDNPPYERFFRRDIFHNTKQGVYRDFIASCVMLLAKMHYFDVDGESNRRDVLLDRAYFHFRWFCKTTERTPALRGFSLSFFNSPSWHAFPWVNCKGSDTSHLLAWVHTMLVGFQNAPLKDEDSTVLKHMVNAADSARTLQRICYSHHLWLNKVCGGKLYKEMHAFARNYNACAFLAMHKYGFTGFGMKSKYHLICHAKLDVLKVLQNRDASLVPNLQLFGCEMNEDIVGKISRLIRRVSARTASSRALQLYLTKAKSVYRRFRKQQMKLKCQRITR</sequence>
<dbReference type="AlphaFoldDB" id="A0A9P1C1K4"/>
<feature type="compositionally biased region" description="Basic and acidic residues" evidence="1">
    <location>
        <begin position="522"/>
        <end position="534"/>
    </location>
</feature>
<accession>A0A9P1C1K4</accession>
<feature type="compositionally biased region" description="Polar residues" evidence="1">
    <location>
        <begin position="198"/>
        <end position="217"/>
    </location>
</feature>
<evidence type="ECO:0000313" key="5">
    <source>
        <dbReference type="Proteomes" id="UP001152797"/>
    </source>
</evidence>
<evidence type="ECO:0000313" key="3">
    <source>
        <dbReference type="EMBL" id="CAL1137152.1"/>
    </source>
</evidence>
<feature type="compositionally biased region" description="Basic residues" evidence="1">
    <location>
        <begin position="504"/>
        <end position="521"/>
    </location>
</feature>
<evidence type="ECO:0000256" key="1">
    <source>
        <dbReference type="SAM" id="MobiDB-lite"/>
    </source>
</evidence>
<comment type="caution">
    <text evidence="2">The sequence shown here is derived from an EMBL/GenBank/DDBJ whole genome shotgun (WGS) entry which is preliminary data.</text>
</comment>
<dbReference type="EMBL" id="CAMXCT020000835">
    <property type="protein sequence ID" value="CAL1137152.1"/>
    <property type="molecule type" value="Genomic_DNA"/>
</dbReference>
<keyword evidence="5" id="KW-1185">Reference proteome</keyword>
<evidence type="ECO:0000313" key="4">
    <source>
        <dbReference type="EMBL" id="CAL4771089.1"/>
    </source>
</evidence>
<dbReference type="EMBL" id="CAMXCT030000835">
    <property type="protein sequence ID" value="CAL4771089.1"/>
    <property type="molecule type" value="Genomic_DNA"/>
</dbReference>
<name>A0A9P1C1K4_9DINO</name>